<gene>
    <name evidence="4" type="ORF">AB1Y20_010417</name>
</gene>
<dbReference type="InterPro" id="IPR001202">
    <property type="entry name" value="WW_dom"/>
</dbReference>
<reference evidence="4 5" key="1">
    <citation type="journal article" date="2024" name="Science">
        <title>Giant polyketide synthase enzymes in the biosynthesis of giant marine polyether toxins.</title>
        <authorList>
            <person name="Fallon T.R."/>
            <person name="Shende V.V."/>
            <person name="Wierzbicki I.H."/>
            <person name="Pendleton A.L."/>
            <person name="Watervoot N.F."/>
            <person name="Auber R.P."/>
            <person name="Gonzalez D.J."/>
            <person name="Wisecaver J.H."/>
            <person name="Moore B.S."/>
        </authorList>
    </citation>
    <scope>NUCLEOTIDE SEQUENCE [LARGE SCALE GENOMIC DNA]</scope>
    <source>
        <strain evidence="4 5">12B1</strain>
    </source>
</reference>
<keyword evidence="5" id="KW-1185">Reference proteome</keyword>
<feature type="chain" id="PRO_5044308729" description="WW domain-containing protein" evidence="2">
    <location>
        <begin position="18"/>
        <end position="1155"/>
    </location>
</feature>
<dbReference type="Gene3D" id="2.20.70.10">
    <property type="match status" value="1"/>
</dbReference>
<keyword evidence="2" id="KW-0732">Signal</keyword>
<dbReference type="PROSITE" id="PS01159">
    <property type="entry name" value="WW_DOMAIN_1"/>
    <property type="match status" value="1"/>
</dbReference>
<keyword evidence="1" id="KW-1133">Transmembrane helix</keyword>
<evidence type="ECO:0000256" key="1">
    <source>
        <dbReference type="SAM" id="Phobius"/>
    </source>
</evidence>
<keyword evidence="1" id="KW-0472">Membrane</keyword>
<feature type="signal peptide" evidence="2">
    <location>
        <begin position="1"/>
        <end position="17"/>
    </location>
</feature>
<comment type="caution">
    <text evidence="4">The sequence shown here is derived from an EMBL/GenBank/DDBJ whole genome shotgun (WGS) entry which is preliminary data.</text>
</comment>
<organism evidence="4 5">
    <name type="scientific">Prymnesium parvum</name>
    <name type="common">Toxic golden alga</name>
    <dbReference type="NCBI Taxonomy" id="97485"/>
    <lineage>
        <taxon>Eukaryota</taxon>
        <taxon>Haptista</taxon>
        <taxon>Haptophyta</taxon>
        <taxon>Prymnesiophyceae</taxon>
        <taxon>Prymnesiales</taxon>
        <taxon>Prymnesiaceae</taxon>
        <taxon>Prymnesium</taxon>
    </lineage>
</organism>
<evidence type="ECO:0000256" key="2">
    <source>
        <dbReference type="SAM" id="SignalP"/>
    </source>
</evidence>
<dbReference type="CDD" id="cd00201">
    <property type="entry name" value="WW"/>
    <property type="match status" value="1"/>
</dbReference>
<name>A0AB34IRE8_PRYPA</name>
<sequence length="1155" mass="122884">MLPLLLPLLTTAVAAEAESYQIGGPSAILDISPTELLGLRGLTIDTRRGVFSFAIDGLADLEGVEHERLLTLPAQDVLSNRSSVVLLALQSRNATLRRFKLLHPADAAGVMADLREEMAARGAADLPSLLSRIVFPEAYEEEARGMAAEREGRLLAIRRRLACSASPTDWDDCFDDWRTATTKIANALSDINNFFTSQVLSDFSAAAANVRSFISNIVSLTSNWAAQVQQWVVSKLAALGDGLADFARSLVTSAVNRLKDNLGSVSLDASAQEELLSSFGAAPFSEATRRRLQVAAPLLKQCLPSLTPAAVVNASELFGGDGAFFDNETRQLYGFTVDHLFEVVDYAISACFSLDELEVDLSKMVPYFGCMASNAPEFVQGVLDLAKAGVENMVATIAGWVGANVQAAIDKVSTLWDNLVSAFSLVKGDLDRRRLDGAAEGARAPSAAALRLAALRWEVSTSVGRLPVAVRHRMLRLVDEAEALSAQHEAVLSAHEAMVAEMREETETHRRTLHSRGTRGADGRRLQAIEDEAKACASAHQAVGLTKGKLSFSLPSRLTVAIGAATDGFEEQSLDTDLLHELGASPDRLPFHMVQNYPFPKFPYIEAKLAFSIDVKMPLQLTSSLRAAGKSAAVLYLVSDGGKATVDLATSEVEYTSPSFEGSRLVFADGQSLSIAGHAGGALGLSIETHLEVAVGLAGVAFATLHAQAQWAAKVGFDSTLQSAGQRVTSFLPSRADKIYAVQRYPPKTEAAALACGTRGAALAAAAAMWGYVTKPRLRVDVVLQILDVGMIGAKGLPMPELTDSQRALLTRAYALAKAAGYTDAELAELKENLLAKLKEAVQQGVSPLSALLTPAVHVLTLATYNADRTDFFWHHASDALCVPLGLSINGTLIDLGKPFLSPLVHSLELFLSGVLSGGFNATAALQLVQALAAELAISADRIRVSTLAPSGAGAVATVEIDDLPPGLATYTEQSAPQAILSIQRKLQASPTGTVELSGSVAVSGVAVKNDSAVVESEREQAARSLRASNDNAGANVGIGIAVGALITLAVGAAIMYILRRKEHNIFQNPHGMKRMPTASDVMVVRKDAVEWVKMHDPKTSRDYYFNSKTGESSWLPPPGFQPEKVEPGSLESMENVRVSRPSGIGHGERISSNI</sequence>
<dbReference type="PROSITE" id="PS50020">
    <property type="entry name" value="WW_DOMAIN_2"/>
    <property type="match status" value="1"/>
</dbReference>
<evidence type="ECO:0000313" key="5">
    <source>
        <dbReference type="Proteomes" id="UP001515480"/>
    </source>
</evidence>
<feature type="transmembrane region" description="Helical" evidence="1">
    <location>
        <begin position="1037"/>
        <end position="1059"/>
    </location>
</feature>
<dbReference type="AlphaFoldDB" id="A0AB34IRE8"/>
<dbReference type="Proteomes" id="UP001515480">
    <property type="component" value="Unassembled WGS sequence"/>
</dbReference>
<keyword evidence="1" id="KW-0812">Transmembrane</keyword>
<evidence type="ECO:0000259" key="3">
    <source>
        <dbReference type="PROSITE" id="PS50020"/>
    </source>
</evidence>
<feature type="domain" description="WW" evidence="3">
    <location>
        <begin position="1092"/>
        <end position="1120"/>
    </location>
</feature>
<protein>
    <recommendedName>
        <fullName evidence="3">WW domain-containing protein</fullName>
    </recommendedName>
</protein>
<dbReference type="EMBL" id="JBGBPQ010000020">
    <property type="protein sequence ID" value="KAL1504002.1"/>
    <property type="molecule type" value="Genomic_DNA"/>
</dbReference>
<proteinExistence type="predicted"/>
<evidence type="ECO:0000313" key="4">
    <source>
        <dbReference type="EMBL" id="KAL1504002.1"/>
    </source>
</evidence>
<accession>A0AB34IRE8</accession>